<name>A0A3Q7IAK4_SOLLC</name>
<reference evidence="2" key="2">
    <citation type="submission" date="2019-01" db="UniProtKB">
        <authorList>
            <consortium name="EnsemblPlants"/>
        </authorList>
    </citation>
    <scope>IDENTIFICATION</scope>
    <source>
        <strain evidence="2">cv. Heinz 1706</strain>
    </source>
</reference>
<feature type="region of interest" description="Disordered" evidence="1">
    <location>
        <begin position="103"/>
        <end position="153"/>
    </location>
</feature>
<dbReference type="Proteomes" id="UP000004994">
    <property type="component" value="Chromosome 7"/>
</dbReference>
<evidence type="ECO:0000313" key="2">
    <source>
        <dbReference type="EnsemblPlants" id="Solyc07g062045.1.1"/>
    </source>
</evidence>
<organism evidence="2">
    <name type="scientific">Solanum lycopersicum</name>
    <name type="common">Tomato</name>
    <name type="synonym">Lycopersicon esculentum</name>
    <dbReference type="NCBI Taxonomy" id="4081"/>
    <lineage>
        <taxon>Eukaryota</taxon>
        <taxon>Viridiplantae</taxon>
        <taxon>Streptophyta</taxon>
        <taxon>Embryophyta</taxon>
        <taxon>Tracheophyta</taxon>
        <taxon>Spermatophyta</taxon>
        <taxon>Magnoliopsida</taxon>
        <taxon>eudicotyledons</taxon>
        <taxon>Gunneridae</taxon>
        <taxon>Pentapetalae</taxon>
        <taxon>asterids</taxon>
        <taxon>lamiids</taxon>
        <taxon>Solanales</taxon>
        <taxon>Solanaceae</taxon>
        <taxon>Solanoideae</taxon>
        <taxon>Solaneae</taxon>
        <taxon>Solanum</taxon>
        <taxon>Solanum subgen. Lycopersicon</taxon>
    </lineage>
</organism>
<feature type="region of interest" description="Disordered" evidence="1">
    <location>
        <begin position="67"/>
        <end position="86"/>
    </location>
</feature>
<feature type="compositionally biased region" description="Low complexity" evidence="1">
    <location>
        <begin position="110"/>
        <end position="122"/>
    </location>
</feature>
<reference evidence="2" key="1">
    <citation type="journal article" date="2012" name="Nature">
        <title>The tomato genome sequence provides insights into fleshy fruit evolution.</title>
        <authorList>
            <consortium name="Tomato Genome Consortium"/>
        </authorList>
    </citation>
    <scope>NUCLEOTIDE SEQUENCE [LARGE SCALE GENOMIC DNA]</scope>
    <source>
        <strain evidence="2">cv. Heinz 1706</strain>
    </source>
</reference>
<keyword evidence="3" id="KW-1185">Reference proteome</keyword>
<protein>
    <submittedName>
        <fullName evidence="2">Uncharacterized protein</fullName>
    </submittedName>
</protein>
<feature type="region of interest" description="Disordered" evidence="1">
    <location>
        <begin position="1"/>
        <end position="32"/>
    </location>
</feature>
<proteinExistence type="predicted"/>
<feature type="compositionally biased region" description="Polar residues" evidence="1">
    <location>
        <begin position="131"/>
        <end position="153"/>
    </location>
</feature>
<sequence>METSNPLATDALSVGETGSPPRNTSKRADATFGDSIVASTEEGIPSKESETFKISIKKSNKLELRKLRRKQKPHLMPETPRNVERADLSSAVGDLILGEMASSKASQKVLPSTSLTSTIIPSNDKEVEQPAGSSVYSALPTESTKNAKSSALTDKNKDMIKCLPYFMKP</sequence>
<accession>A0A3Q7IAK4</accession>
<dbReference type="InParanoid" id="A0A3Q7IAK4"/>
<dbReference type="EnsemblPlants" id="Solyc07g062045.1.1">
    <property type="protein sequence ID" value="Solyc07g062045.1.1"/>
    <property type="gene ID" value="Solyc07g062045.1"/>
</dbReference>
<dbReference type="Gramene" id="Solyc07g062045.1.1">
    <property type="protein sequence ID" value="Solyc07g062045.1.1"/>
    <property type="gene ID" value="Solyc07g062045.1"/>
</dbReference>
<evidence type="ECO:0000256" key="1">
    <source>
        <dbReference type="SAM" id="MobiDB-lite"/>
    </source>
</evidence>
<dbReference type="AlphaFoldDB" id="A0A3Q7IAK4"/>
<evidence type="ECO:0000313" key="3">
    <source>
        <dbReference type="Proteomes" id="UP000004994"/>
    </source>
</evidence>